<dbReference type="InterPro" id="IPR019196">
    <property type="entry name" value="ABC_transp_unknown"/>
</dbReference>
<keyword evidence="1" id="KW-1133">Transmembrane helix</keyword>
<keyword evidence="1" id="KW-0472">Membrane</keyword>
<keyword evidence="1" id="KW-0812">Transmembrane</keyword>
<proteinExistence type="predicted"/>
<feature type="transmembrane region" description="Helical" evidence="1">
    <location>
        <begin position="9"/>
        <end position="27"/>
    </location>
</feature>
<sequence length="509" mass="57560">MSTQNKKSFLTYIGIVVAILILLNVVSRNRFFRWDLTENKMYSLSDSSKSVVEKIDDRLTMKVYFSDNLPGEYGNNRRYLQDILEEYAAYSDGNIHFEFYHTDDDEKMQEDAQKSGIQPVQLQVIENDNIEVKRVYMGMVFLYEDERETIPVIQTTTGLEYDITTKIKKLVDTNKETLAIAKTAGQEQIKNENISQLLAQRYNIQNINISVTVSDNISLLLINGVEDSLTADEQKNLKDFIDRGGNILLNQNRIKTDLATQQANPVESNIYSLLDTYGLHIAPNLVLDQNCGKVNVQQNLGFIRIPVPMDYPFLPVIKEDNFNDGVVMVNGLESARLMFPSEIVINDSVPGGENVNIIPLFTSSNRSTTMEEFFNLNPDPKANPSFRQLNEAGKVLGALAEITHSANGTLSQLILISDSKFIADDGGGAAPENHIFVMNAVDYLLGDKELIALRSREITNRPLQELEDDVKARWKWINILLPSLLVMAFGGLRMRREKNRAKVLEEIYG</sequence>
<feature type="domain" description="ABC-type uncharacterised transport system" evidence="2">
    <location>
        <begin position="190"/>
        <end position="426"/>
    </location>
</feature>
<dbReference type="InterPro" id="IPR055396">
    <property type="entry name" value="DUF7088"/>
</dbReference>
<protein>
    <submittedName>
        <fullName evidence="4">Uncharacterized protein</fullName>
    </submittedName>
</protein>
<organism evidence="4">
    <name type="scientific">marine metagenome</name>
    <dbReference type="NCBI Taxonomy" id="408172"/>
    <lineage>
        <taxon>unclassified sequences</taxon>
        <taxon>metagenomes</taxon>
        <taxon>ecological metagenomes</taxon>
    </lineage>
</organism>
<evidence type="ECO:0000256" key="1">
    <source>
        <dbReference type="SAM" id="Phobius"/>
    </source>
</evidence>
<dbReference type="AlphaFoldDB" id="A0A381SMK1"/>
<evidence type="ECO:0000313" key="4">
    <source>
        <dbReference type="EMBL" id="SVA04561.1"/>
    </source>
</evidence>
<name>A0A381SMK1_9ZZZZ</name>
<evidence type="ECO:0000259" key="3">
    <source>
        <dbReference type="Pfam" id="PF23357"/>
    </source>
</evidence>
<accession>A0A381SMK1</accession>
<gene>
    <name evidence="4" type="ORF">METZ01_LOCUS57415</name>
</gene>
<dbReference type="EMBL" id="UINC01003239">
    <property type="protein sequence ID" value="SVA04561.1"/>
    <property type="molecule type" value="Genomic_DNA"/>
</dbReference>
<dbReference type="Pfam" id="PF09822">
    <property type="entry name" value="ABC_transp_aux"/>
    <property type="match status" value="1"/>
</dbReference>
<reference evidence="4" key="1">
    <citation type="submission" date="2018-05" db="EMBL/GenBank/DDBJ databases">
        <authorList>
            <person name="Lanie J.A."/>
            <person name="Ng W.-L."/>
            <person name="Kazmierczak K.M."/>
            <person name="Andrzejewski T.M."/>
            <person name="Davidsen T.M."/>
            <person name="Wayne K.J."/>
            <person name="Tettelin H."/>
            <person name="Glass J.I."/>
            <person name="Rusch D."/>
            <person name="Podicherti R."/>
            <person name="Tsui H.-C.T."/>
            <person name="Winkler M.E."/>
        </authorList>
    </citation>
    <scope>NUCLEOTIDE SEQUENCE</scope>
</reference>
<evidence type="ECO:0000259" key="2">
    <source>
        <dbReference type="Pfam" id="PF09822"/>
    </source>
</evidence>
<feature type="domain" description="DUF7088" evidence="3">
    <location>
        <begin position="38"/>
        <end position="141"/>
    </location>
</feature>
<dbReference type="Pfam" id="PF23357">
    <property type="entry name" value="DUF7088"/>
    <property type="match status" value="1"/>
</dbReference>